<dbReference type="PIRSF" id="PIRSF021697">
    <property type="entry name" value="UCP021697"/>
    <property type="match status" value="1"/>
</dbReference>
<evidence type="ECO:0000256" key="6">
    <source>
        <dbReference type="SAM" id="Phobius"/>
    </source>
</evidence>
<evidence type="ECO:0000259" key="7">
    <source>
        <dbReference type="Pfam" id="PF06271"/>
    </source>
</evidence>
<evidence type="ECO:0000256" key="3">
    <source>
        <dbReference type="ARBA" id="ARBA00022692"/>
    </source>
</evidence>
<dbReference type="PANTHER" id="PTHR36115">
    <property type="entry name" value="PROLINE-RICH ANTIGEN HOMOLOG-RELATED"/>
    <property type="match status" value="1"/>
</dbReference>
<sequence length="153" mass="16539">MSAYASRMARRTVGSWLQGPGSVTRDPDDFPGRRLGLPAEGRGSVAGVGRRLIALCVDWAIALALSTLLFDRDQWATLGVFALEQTLLVGLVGAGVGHRLLGMQVVRVDGERPGFGLALLRAVLLSLAVPALIWDRDQRGLHDRWSGTVLRRT</sequence>
<evidence type="ECO:0000313" key="9">
    <source>
        <dbReference type="Proteomes" id="UP001157017"/>
    </source>
</evidence>
<reference evidence="9" key="1">
    <citation type="journal article" date="2019" name="Int. J. Syst. Evol. Microbiol.">
        <title>The Global Catalogue of Microorganisms (GCM) 10K type strain sequencing project: providing services to taxonomists for standard genome sequencing and annotation.</title>
        <authorList>
            <consortium name="The Broad Institute Genomics Platform"/>
            <consortium name="The Broad Institute Genome Sequencing Center for Infectious Disease"/>
            <person name="Wu L."/>
            <person name="Ma J."/>
        </authorList>
    </citation>
    <scope>NUCLEOTIDE SEQUENCE [LARGE SCALE GENOMIC DNA]</scope>
    <source>
        <strain evidence="9">NBRC 108730</strain>
    </source>
</reference>
<dbReference type="EMBL" id="BSUZ01000001">
    <property type="protein sequence ID" value="GMA89000.1"/>
    <property type="molecule type" value="Genomic_DNA"/>
</dbReference>
<comment type="caution">
    <text evidence="8">The sequence shown here is derived from an EMBL/GenBank/DDBJ whole genome shotgun (WGS) entry which is preliminary data.</text>
</comment>
<dbReference type="InterPro" id="IPR051791">
    <property type="entry name" value="Pra-immunoreactive"/>
</dbReference>
<feature type="domain" description="RDD" evidence="7">
    <location>
        <begin position="79"/>
        <end position="147"/>
    </location>
</feature>
<protein>
    <submittedName>
        <fullName evidence="8">RDD family protein</fullName>
    </submittedName>
</protein>
<organism evidence="8 9">
    <name type="scientific">Angustibacter aerolatus</name>
    <dbReference type="NCBI Taxonomy" id="1162965"/>
    <lineage>
        <taxon>Bacteria</taxon>
        <taxon>Bacillati</taxon>
        <taxon>Actinomycetota</taxon>
        <taxon>Actinomycetes</taxon>
        <taxon>Kineosporiales</taxon>
        <taxon>Kineosporiaceae</taxon>
    </lineage>
</organism>
<accession>A0ABQ6JP05</accession>
<comment type="subcellular location">
    <subcellularLocation>
        <location evidence="1">Cell membrane</location>
        <topology evidence="1">Multi-pass membrane protein</topology>
    </subcellularLocation>
</comment>
<evidence type="ECO:0000313" key="8">
    <source>
        <dbReference type="EMBL" id="GMA89000.1"/>
    </source>
</evidence>
<dbReference type="Pfam" id="PF06271">
    <property type="entry name" value="RDD"/>
    <property type="match status" value="1"/>
</dbReference>
<name>A0ABQ6JP05_9ACTN</name>
<proteinExistence type="predicted"/>
<dbReference type="PANTHER" id="PTHR36115:SF6">
    <property type="entry name" value="PROLINE-RICH ANTIGEN HOMOLOG"/>
    <property type="match status" value="1"/>
</dbReference>
<keyword evidence="2" id="KW-1003">Cell membrane</keyword>
<keyword evidence="4 6" id="KW-1133">Transmembrane helix</keyword>
<dbReference type="InterPro" id="IPR016795">
    <property type="entry name" value="UCP021697"/>
</dbReference>
<dbReference type="InterPro" id="IPR010432">
    <property type="entry name" value="RDD"/>
</dbReference>
<keyword evidence="5 6" id="KW-0472">Membrane</keyword>
<evidence type="ECO:0000256" key="1">
    <source>
        <dbReference type="ARBA" id="ARBA00004651"/>
    </source>
</evidence>
<evidence type="ECO:0000256" key="4">
    <source>
        <dbReference type="ARBA" id="ARBA00022989"/>
    </source>
</evidence>
<keyword evidence="3 6" id="KW-0812">Transmembrane</keyword>
<evidence type="ECO:0000256" key="2">
    <source>
        <dbReference type="ARBA" id="ARBA00022475"/>
    </source>
</evidence>
<feature type="transmembrane region" description="Helical" evidence="6">
    <location>
        <begin position="76"/>
        <end position="101"/>
    </location>
</feature>
<gene>
    <name evidence="8" type="ORF">GCM10025868_42500</name>
</gene>
<dbReference type="Proteomes" id="UP001157017">
    <property type="component" value="Unassembled WGS sequence"/>
</dbReference>
<feature type="transmembrane region" description="Helical" evidence="6">
    <location>
        <begin position="113"/>
        <end position="134"/>
    </location>
</feature>
<feature type="transmembrane region" description="Helical" evidence="6">
    <location>
        <begin position="52"/>
        <end position="70"/>
    </location>
</feature>
<keyword evidence="9" id="KW-1185">Reference proteome</keyword>
<evidence type="ECO:0000256" key="5">
    <source>
        <dbReference type="ARBA" id="ARBA00023136"/>
    </source>
</evidence>